<reference evidence="1" key="1">
    <citation type="journal article" date="2023" name="G3 (Bethesda)">
        <title>A reference genome for the long-term kleptoplast-retaining sea slug Elysia crispata morphotype clarki.</title>
        <authorList>
            <person name="Eastman K.E."/>
            <person name="Pendleton A.L."/>
            <person name="Shaikh M.A."/>
            <person name="Suttiyut T."/>
            <person name="Ogas R."/>
            <person name="Tomko P."/>
            <person name="Gavelis G."/>
            <person name="Widhalm J.R."/>
            <person name="Wisecaver J.H."/>
        </authorList>
    </citation>
    <scope>NUCLEOTIDE SEQUENCE</scope>
    <source>
        <strain evidence="1">ECLA1</strain>
    </source>
</reference>
<sequence length="77" mass="9016">MTLNETWKEYMSNMKRHLGCGAYLGTKTLELWSVSRYYYCWHYQEPRLVDLQSCTEFVNSRSKPCPALATEPTVQSS</sequence>
<proteinExistence type="predicted"/>
<protein>
    <submittedName>
        <fullName evidence="1">Uncharacterized protein</fullName>
    </submittedName>
</protein>
<accession>A0AAE0XW12</accession>
<evidence type="ECO:0000313" key="1">
    <source>
        <dbReference type="EMBL" id="KAK3717564.1"/>
    </source>
</evidence>
<evidence type="ECO:0000313" key="2">
    <source>
        <dbReference type="Proteomes" id="UP001283361"/>
    </source>
</evidence>
<dbReference type="EMBL" id="JAWDGP010007454">
    <property type="protein sequence ID" value="KAK3717564.1"/>
    <property type="molecule type" value="Genomic_DNA"/>
</dbReference>
<dbReference type="AlphaFoldDB" id="A0AAE0XW12"/>
<dbReference type="Proteomes" id="UP001283361">
    <property type="component" value="Unassembled WGS sequence"/>
</dbReference>
<name>A0AAE0XW12_9GAST</name>
<organism evidence="1 2">
    <name type="scientific">Elysia crispata</name>
    <name type="common">lettuce slug</name>
    <dbReference type="NCBI Taxonomy" id="231223"/>
    <lineage>
        <taxon>Eukaryota</taxon>
        <taxon>Metazoa</taxon>
        <taxon>Spiralia</taxon>
        <taxon>Lophotrochozoa</taxon>
        <taxon>Mollusca</taxon>
        <taxon>Gastropoda</taxon>
        <taxon>Heterobranchia</taxon>
        <taxon>Euthyneura</taxon>
        <taxon>Panpulmonata</taxon>
        <taxon>Sacoglossa</taxon>
        <taxon>Placobranchoidea</taxon>
        <taxon>Plakobranchidae</taxon>
        <taxon>Elysia</taxon>
    </lineage>
</organism>
<keyword evidence="2" id="KW-1185">Reference proteome</keyword>
<comment type="caution">
    <text evidence="1">The sequence shown here is derived from an EMBL/GenBank/DDBJ whole genome shotgun (WGS) entry which is preliminary data.</text>
</comment>
<gene>
    <name evidence="1" type="ORF">RRG08_032045</name>
</gene>